<dbReference type="AlphaFoldDB" id="A0A7W5K083"/>
<evidence type="ECO:0000256" key="1">
    <source>
        <dbReference type="SAM" id="SignalP"/>
    </source>
</evidence>
<organism evidence="2 3">
    <name type="scientific">Halomonas campaniensis</name>
    <dbReference type="NCBI Taxonomy" id="213554"/>
    <lineage>
        <taxon>Bacteria</taxon>
        <taxon>Pseudomonadati</taxon>
        <taxon>Pseudomonadota</taxon>
        <taxon>Gammaproteobacteria</taxon>
        <taxon>Oceanospirillales</taxon>
        <taxon>Halomonadaceae</taxon>
        <taxon>Halomonas</taxon>
    </lineage>
</organism>
<reference evidence="2 3" key="1">
    <citation type="submission" date="2020-08" db="EMBL/GenBank/DDBJ databases">
        <title>Genomic Encyclopedia of Archaeal and Bacterial Type Strains, Phase II (KMG-II): from individual species to whole genera.</title>
        <authorList>
            <person name="Goeker M."/>
        </authorList>
    </citation>
    <scope>NUCLEOTIDE SEQUENCE [LARGE SCALE GENOMIC DNA]</scope>
    <source>
        <strain evidence="2 3">5AG</strain>
    </source>
</reference>
<evidence type="ECO:0008006" key="4">
    <source>
        <dbReference type="Google" id="ProtNLM"/>
    </source>
</evidence>
<dbReference type="Proteomes" id="UP000553442">
    <property type="component" value="Unassembled WGS sequence"/>
</dbReference>
<feature type="chain" id="PRO_5031184245" description="DUF945 domain-containing protein" evidence="1">
    <location>
        <begin position="28"/>
        <end position="466"/>
    </location>
</feature>
<feature type="signal peptide" evidence="1">
    <location>
        <begin position="1"/>
        <end position="27"/>
    </location>
</feature>
<name>A0A7W5K083_9GAMM</name>
<dbReference type="EMBL" id="JACHZF010000002">
    <property type="protein sequence ID" value="MBB3329549.1"/>
    <property type="molecule type" value="Genomic_DNA"/>
</dbReference>
<comment type="caution">
    <text evidence="2">The sequence shown here is derived from an EMBL/GenBank/DDBJ whole genome shotgun (WGS) entry which is preliminary data.</text>
</comment>
<dbReference type="RefSeq" id="WP_246385670.1">
    <property type="nucleotide sequence ID" value="NZ_JACHZF010000002.1"/>
</dbReference>
<protein>
    <recommendedName>
        <fullName evidence="4">DUF945 domain-containing protein</fullName>
    </recommendedName>
</protein>
<sequence length="466" mass="50064">MSRPNRASALLALPMSLALVAAPPALADEERLEAELRALFAGQGRLEIGDVSGALLRDRVTAEALRFDSDEGERLLIDRYRVSGDYDRPDEVLVEGVRLEEGLTEMLLIGIERIVLGEPSRAVLPLGDEEAMASMRLGSLAVDGLVVELASALVAELSGEPMGEGRLSVARIRGEGISREAIDWLEIADVAGTGQDLDELGSGAFTLGRLRLEGLSGLDEEDAEELSLLELNDLAVEAERMVGSLARLRIDGDFTDGEGGVRVDELRLDLARMIELAPEEERTRLRMASNVLTDGSGALHLDAAFRGDWQPSEAHGVLRSDSELTLHDALRLALDIELPLVLPEDAEPAELFADSELLEAATLLGGEVTLILSDRGLFGRLATLGAALEGISEAQYLEQARTQAQGFGMMFGPQVQAFLIGLVELMEGSASELELAISLPAESNLETFTGDPLALPDRLSLRVETR</sequence>
<proteinExistence type="predicted"/>
<keyword evidence="3" id="KW-1185">Reference proteome</keyword>
<evidence type="ECO:0000313" key="3">
    <source>
        <dbReference type="Proteomes" id="UP000553442"/>
    </source>
</evidence>
<evidence type="ECO:0000313" key="2">
    <source>
        <dbReference type="EMBL" id="MBB3329549.1"/>
    </source>
</evidence>
<keyword evidence="1" id="KW-0732">Signal</keyword>
<accession>A0A7W5K083</accession>
<gene>
    <name evidence="2" type="ORF">BDK63_000389</name>
</gene>